<keyword evidence="1" id="KW-0812">Transmembrane</keyword>
<evidence type="ECO:0000313" key="3">
    <source>
        <dbReference type="Proteomes" id="UP001589610"/>
    </source>
</evidence>
<name>A0ABV5T609_9ACTN</name>
<keyword evidence="1" id="KW-1133">Transmembrane helix</keyword>
<comment type="caution">
    <text evidence="2">The sequence shown here is derived from an EMBL/GenBank/DDBJ whole genome shotgun (WGS) entry which is preliminary data.</text>
</comment>
<organism evidence="2 3">
    <name type="scientific">Streptosporangium vulgare</name>
    <dbReference type="NCBI Taxonomy" id="46190"/>
    <lineage>
        <taxon>Bacteria</taxon>
        <taxon>Bacillati</taxon>
        <taxon>Actinomycetota</taxon>
        <taxon>Actinomycetes</taxon>
        <taxon>Streptosporangiales</taxon>
        <taxon>Streptosporangiaceae</taxon>
        <taxon>Streptosporangium</taxon>
    </lineage>
</organism>
<protein>
    <recommendedName>
        <fullName evidence="4">DUF2207 domain-containing protein</fullName>
    </recommendedName>
</protein>
<keyword evidence="1" id="KW-0472">Membrane</keyword>
<proteinExistence type="predicted"/>
<dbReference type="Proteomes" id="UP001589610">
    <property type="component" value="Unassembled WGS sequence"/>
</dbReference>
<gene>
    <name evidence="2" type="ORF">ACFFRH_03340</name>
</gene>
<reference evidence="2 3" key="1">
    <citation type="submission" date="2024-09" db="EMBL/GenBank/DDBJ databases">
        <authorList>
            <person name="Sun Q."/>
            <person name="Mori K."/>
        </authorList>
    </citation>
    <scope>NUCLEOTIDE SEQUENCE [LARGE SCALE GENOMIC DNA]</scope>
    <source>
        <strain evidence="2 3">JCM 3028</strain>
    </source>
</reference>
<keyword evidence="3" id="KW-1185">Reference proteome</keyword>
<accession>A0ABV5T609</accession>
<evidence type="ECO:0000313" key="2">
    <source>
        <dbReference type="EMBL" id="MFB9674512.1"/>
    </source>
</evidence>
<evidence type="ECO:0000256" key="1">
    <source>
        <dbReference type="SAM" id="Phobius"/>
    </source>
</evidence>
<feature type="transmembrane region" description="Helical" evidence="1">
    <location>
        <begin position="272"/>
        <end position="294"/>
    </location>
</feature>
<dbReference type="RefSeq" id="WP_386153994.1">
    <property type="nucleotide sequence ID" value="NZ_JBHMBS010000001.1"/>
</dbReference>
<evidence type="ECO:0008006" key="4">
    <source>
        <dbReference type="Google" id="ProtNLM"/>
    </source>
</evidence>
<dbReference type="EMBL" id="JBHMBS010000001">
    <property type="protein sequence ID" value="MFB9674512.1"/>
    <property type="molecule type" value="Genomic_DNA"/>
</dbReference>
<sequence>MRVDEGCLVVDVPGRHPIRLPLTGEERAARLILYRLPRENGVVYGVAVLNAGGRGMLDSPGARPRHLVEAFAAYAGLLFEYRPHATEREGRVHLETRARGWRNTADVGLPVRGAHSPREVALRLRPYDAVSGELRPCEGALEGTPCPATTLSWDGRTLVATDPVVGRSLRLMPAALYHYRYERRVLVSGREETRSLTGLALLDADGLVLADLPGEWPVHEVAAFAAGRRLPVHDALVAPSQVVRAMLGRRAPSWTRLTGLAVPRLSRAKKTIAFCAGAAGLFAMAYVVTAGGWFAWRGLSALGRLLLDLLDAKWLAVFFAPLLVVLKPAREVWHTWRIRRGTALGPPGGPYLSVPRGRTARVPYGRTLRVRLGARMVPDDLEIGPDLGCAAGLMAYRHERLSGLFVVDGEGRPVRHLPGPWPLEDAHRFAARRGLGFEVRTLSREEYLDLTARAHDAVP</sequence>